<dbReference type="AlphaFoldDB" id="A0A2N9JEP3"/>
<name>A0A2N9JEP3_9ACTN</name>
<proteinExistence type="predicted"/>
<feature type="transmembrane region" description="Helical" evidence="1">
    <location>
        <begin position="144"/>
        <end position="164"/>
    </location>
</feature>
<keyword evidence="1" id="KW-1133">Transmembrane helix</keyword>
<organism evidence="2 3">
    <name type="scientific">Micropruina glycogenica</name>
    <dbReference type="NCBI Taxonomy" id="75385"/>
    <lineage>
        <taxon>Bacteria</taxon>
        <taxon>Bacillati</taxon>
        <taxon>Actinomycetota</taxon>
        <taxon>Actinomycetes</taxon>
        <taxon>Propionibacteriales</taxon>
        <taxon>Nocardioidaceae</taxon>
        <taxon>Micropruina</taxon>
    </lineage>
</organism>
<feature type="transmembrane region" description="Helical" evidence="1">
    <location>
        <begin position="310"/>
        <end position="333"/>
    </location>
</feature>
<dbReference type="RefSeq" id="WP_105185058.1">
    <property type="nucleotide sequence ID" value="NZ_BAAAGO010000065.1"/>
</dbReference>
<evidence type="ECO:0000313" key="2">
    <source>
        <dbReference type="EMBL" id="SPD85945.1"/>
    </source>
</evidence>
<keyword evidence="3" id="KW-1185">Reference proteome</keyword>
<feature type="transmembrane region" description="Helical" evidence="1">
    <location>
        <begin position="94"/>
        <end position="115"/>
    </location>
</feature>
<feature type="transmembrane region" description="Helical" evidence="1">
    <location>
        <begin position="176"/>
        <end position="195"/>
    </location>
</feature>
<accession>A0A2N9JEP3</accession>
<feature type="transmembrane region" description="Helical" evidence="1">
    <location>
        <begin position="279"/>
        <end position="298"/>
    </location>
</feature>
<gene>
    <name evidence="2" type="ORF">MPLG2_0909</name>
</gene>
<feature type="transmembrane region" description="Helical" evidence="1">
    <location>
        <begin position="20"/>
        <end position="40"/>
    </location>
</feature>
<evidence type="ECO:0000256" key="1">
    <source>
        <dbReference type="SAM" id="Phobius"/>
    </source>
</evidence>
<keyword evidence="1" id="KW-0812">Transmembrane</keyword>
<sequence length="428" mass="46238">MRLPLHGLSSRQDLPLPFEFVLLGAALAIVLSFAVLAFAWRRPRYTQPRGYALPRLTRVVDSRACRLILRLFLLGLYGWMALALWFGQDRVTNPIFGFVFVWLWVGVVPLSLLLGPVWQRANPLRTIAQLAPQRRGPIRPLTGAAWSHLGLLPGLVTIVAFAWLELVQPDNNTLPVLRWWALAWATVVIGGAIWFGERWVAATDPFEVVSTRIATLSPWQRIDGVIHLTNPLRHAATADVMRGAAAVNCVLLGITAYDSFTNTTGWVGWVQSSGLPGELWGTIGLLAMIGLVAGAFALASQATAPGWSDIAAASLVPIVVGYSTAHYLSLLVIEGQRTAILASDPLGLGWNVFGTAELGVNTGIFDYPDVVAVIQLAAIVTGHVLGVLIAHDLSLTVGQGRRMIVSQLPMVALMVAYTCAGLVLLFSP</sequence>
<evidence type="ECO:0000313" key="3">
    <source>
        <dbReference type="Proteomes" id="UP000238164"/>
    </source>
</evidence>
<feature type="transmembrane region" description="Helical" evidence="1">
    <location>
        <begin position="403"/>
        <end position="426"/>
    </location>
</feature>
<feature type="transmembrane region" description="Helical" evidence="1">
    <location>
        <begin position="370"/>
        <end position="391"/>
    </location>
</feature>
<feature type="transmembrane region" description="Helical" evidence="1">
    <location>
        <begin position="67"/>
        <end position="88"/>
    </location>
</feature>
<protein>
    <submittedName>
        <fullName evidence="2">Uncharacterized protein</fullName>
    </submittedName>
</protein>
<reference evidence="2 3" key="1">
    <citation type="submission" date="2018-02" db="EMBL/GenBank/DDBJ databases">
        <authorList>
            <person name="Cohen D.B."/>
            <person name="Kent A.D."/>
        </authorList>
    </citation>
    <scope>NUCLEOTIDE SEQUENCE [LARGE SCALE GENOMIC DNA]</scope>
    <source>
        <strain evidence="2">1</strain>
    </source>
</reference>
<keyword evidence="1" id="KW-0472">Membrane</keyword>
<dbReference type="OrthoDB" id="8168962at2"/>
<dbReference type="Proteomes" id="UP000238164">
    <property type="component" value="Chromosome 1"/>
</dbReference>
<dbReference type="KEGG" id="mgg:MPLG2_0909"/>
<dbReference type="EMBL" id="LT985188">
    <property type="protein sequence ID" value="SPD85945.1"/>
    <property type="molecule type" value="Genomic_DNA"/>
</dbReference>